<accession>A0A3M7REW9</accession>
<reference evidence="1 2" key="1">
    <citation type="journal article" date="2018" name="Sci. Rep.">
        <title>Genomic signatures of local adaptation to the degree of environmental predictability in rotifers.</title>
        <authorList>
            <person name="Franch-Gras L."/>
            <person name="Hahn C."/>
            <person name="Garcia-Roger E.M."/>
            <person name="Carmona M.J."/>
            <person name="Serra M."/>
            <person name="Gomez A."/>
        </authorList>
    </citation>
    <scope>NUCLEOTIDE SEQUENCE [LARGE SCALE GENOMIC DNA]</scope>
    <source>
        <strain evidence="1">HYR1</strain>
    </source>
</reference>
<gene>
    <name evidence="1" type="ORF">BpHYR1_025710</name>
</gene>
<comment type="caution">
    <text evidence="1">The sequence shown here is derived from an EMBL/GenBank/DDBJ whole genome shotgun (WGS) entry which is preliminary data.</text>
</comment>
<evidence type="ECO:0000313" key="1">
    <source>
        <dbReference type="EMBL" id="RNA22122.1"/>
    </source>
</evidence>
<sequence>MRFEKKLRKKIKKFNRSESRDRDKFPLKKKKIEFIIHSENFSRSLSFESYSLAVETKYHLHRDPCNHNLDFQYLIFHLKTKVV</sequence>
<keyword evidence="2" id="KW-1185">Reference proteome</keyword>
<proteinExistence type="predicted"/>
<dbReference type="AlphaFoldDB" id="A0A3M7REW9"/>
<dbReference type="EMBL" id="REGN01003533">
    <property type="protein sequence ID" value="RNA22122.1"/>
    <property type="molecule type" value="Genomic_DNA"/>
</dbReference>
<organism evidence="1 2">
    <name type="scientific">Brachionus plicatilis</name>
    <name type="common">Marine rotifer</name>
    <name type="synonym">Brachionus muelleri</name>
    <dbReference type="NCBI Taxonomy" id="10195"/>
    <lineage>
        <taxon>Eukaryota</taxon>
        <taxon>Metazoa</taxon>
        <taxon>Spiralia</taxon>
        <taxon>Gnathifera</taxon>
        <taxon>Rotifera</taxon>
        <taxon>Eurotatoria</taxon>
        <taxon>Monogononta</taxon>
        <taxon>Pseudotrocha</taxon>
        <taxon>Ploima</taxon>
        <taxon>Brachionidae</taxon>
        <taxon>Brachionus</taxon>
    </lineage>
</organism>
<evidence type="ECO:0000313" key="2">
    <source>
        <dbReference type="Proteomes" id="UP000276133"/>
    </source>
</evidence>
<dbReference type="Proteomes" id="UP000276133">
    <property type="component" value="Unassembled WGS sequence"/>
</dbReference>
<name>A0A3M7REW9_BRAPC</name>
<protein>
    <submittedName>
        <fullName evidence="1">Uncharacterized protein</fullName>
    </submittedName>
</protein>